<dbReference type="InterPro" id="IPR026046">
    <property type="entry name" value="UBIAD1"/>
</dbReference>
<accession>D4YTQ0</accession>
<dbReference type="STRING" id="83683.B1745_00900"/>
<feature type="transmembrane region" description="Helical" evidence="6">
    <location>
        <begin position="41"/>
        <end position="64"/>
    </location>
</feature>
<dbReference type="RefSeq" id="WP_006352063.1">
    <property type="nucleotide sequence ID" value="NZ_ADNY01000032.1"/>
</dbReference>
<dbReference type="GO" id="GO:0042371">
    <property type="term" value="P:vitamin K biosynthetic process"/>
    <property type="evidence" value="ECO:0007669"/>
    <property type="project" value="TreeGrafter"/>
</dbReference>
<evidence type="ECO:0000256" key="6">
    <source>
        <dbReference type="SAM" id="Phobius"/>
    </source>
</evidence>
<gene>
    <name evidence="7" type="ORF">HMPREF0493_0911</name>
</gene>
<keyword evidence="3 6" id="KW-0812">Transmembrane</keyword>
<comment type="subcellular location">
    <subcellularLocation>
        <location evidence="1">Membrane</location>
        <topology evidence="1">Multi-pass membrane protein</topology>
    </subcellularLocation>
</comment>
<dbReference type="eggNOG" id="COG1575">
    <property type="taxonomic scope" value="Bacteria"/>
</dbReference>
<name>D4YTQ0_9LACO</name>
<dbReference type="Proteomes" id="UP000004069">
    <property type="component" value="Unassembled WGS sequence"/>
</dbReference>
<protein>
    <submittedName>
        <fullName evidence="7">Uncharacterized protein</fullName>
    </submittedName>
</protein>
<dbReference type="PANTHER" id="PTHR13929:SF0">
    <property type="entry name" value="UBIA PRENYLTRANSFERASE DOMAIN-CONTAINING PROTEIN 1"/>
    <property type="match status" value="1"/>
</dbReference>
<keyword evidence="2" id="KW-0808">Transferase</keyword>
<feature type="transmembrane region" description="Helical" evidence="6">
    <location>
        <begin position="166"/>
        <end position="186"/>
    </location>
</feature>
<feature type="transmembrane region" description="Helical" evidence="6">
    <location>
        <begin position="120"/>
        <end position="145"/>
    </location>
</feature>
<evidence type="ECO:0000256" key="3">
    <source>
        <dbReference type="ARBA" id="ARBA00022692"/>
    </source>
</evidence>
<dbReference type="InterPro" id="IPR000537">
    <property type="entry name" value="UbiA_prenyltransferase"/>
</dbReference>
<dbReference type="AlphaFoldDB" id="D4YTQ0"/>
<evidence type="ECO:0000256" key="5">
    <source>
        <dbReference type="ARBA" id="ARBA00023136"/>
    </source>
</evidence>
<dbReference type="PATRIC" id="fig|585524.9.peg.1307"/>
<dbReference type="GO" id="GO:0004659">
    <property type="term" value="F:prenyltransferase activity"/>
    <property type="evidence" value="ECO:0007669"/>
    <property type="project" value="InterPro"/>
</dbReference>
<dbReference type="OrthoDB" id="9767568at2"/>
<sequence>MEDREKLILNNMITGINHTIDYITAKDEKTKSNSPIEAEHIPLWVAWTYIVVLMTIACAGRLWLCFRTNWMMFFIGGAILANNIADHDRDKINGRATMPIVFGIKKAVNFYYFLEYMPYVAIILSVILRFAPICTILTLGTFPWVKKNVDKFVANPDKQKTFMTSIFNFHIVVATEIVTMFIGFLLHF</sequence>
<keyword evidence="8" id="KW-1185">Reference proteome</keyword>
<keyword evidence="4 6" id="KW-1133">Transmembrane helix</keyword>
<dbReference type="EMBL" id="ADNY01000032">
    <property type="protein sequence ID" value="EFG55461.1"/>
    <property type="molecule type" value="Genomic_DNA"/>
</dbReference>
<evidence type="ECO:0000256" key="4">
    <source>
        <dbReference type="ARBA" id="ARBA00022989"/>
    </source>
</evidence>
<reference evidence="7 8" key="1">
    <citation type="submission" date="2010-04" db="EMBL/GenBank/DDBJ databases">
        <authorList>
            <person name="Muzny D."/>
            <person name="Qin X."/>
            <person name="Deng J."/>
            <person name="Jiang H."/>
            <person name="Liu Y."/>
            <person name="Qu J."/>
            <person name="Song X.-Z."/>
            <person name="Zhang L."/>
            <person name="Thornton R."/>
            <person name="Coyle M."/>
            <person name="Francisco L."/>
            <person name="Jackson L."/>
            <person name="Javaid M."/>
            <person name="Korchina V."/>
            <person name="Kovar C."/>
            <person name="Mata R."/>
            <person name="Mathew T."/>
            <person name="Ngo R."/>
            <person name="Nguyen L."/>
            <person name="Nguyen N."/>
            <person name="Okwuonu G."/>
            <person name="Ongeri F."/>
            <person name="Pham C."/>
            <person name="Simmons D."/>
            <person name="Wilczek-Boney K."/>
            <person name="Hale W."/>
            <person name="Jakkamsetti A."/>
            <person name="Pham P."/>
            <person name="Ruth R."/>
            <person name="San Lucas F."/>
            <person name="Warren J."/>
            <person name="Zhang J."/>
            <person name="Zhao Z."/>
            <person name="Zhou C."/>
            <person name="Zhu D."/>
            <person name="Lee S."/>
            <person name="Bess C."/>
            <person name="Blankenburg K."/>
            <person name="Forbes L."/>
            <person name="Fu Q."/>
            <person name="Gubbala S."/>
            <person name="Hirani K."/>
            <person name="Jayaseelan J.C."/>
            <person name="Lara F."/>
            <person name="Munidasa M."/>
            <person name="Palculict T."/>
            <person name="Patil S."/>
            <person name="Pu L.-L."/>
            <person name="Saada N."/>
            <person name="Tang L."/>
            <person name="Weissenberger G."/>
            <person name="Zhu Y."/>
            <person name="Hemphill L."/>
            <person name="Shang Y."/>
            <person name="Youmans B."/>
            <person name="Ayvaz T."/>
            <person name="Ross M."/>
            <person name="Santibanez J."/>
            <person name="Aqrawi P."/>
            <person name="Gross S."/>
            <person name="Joshi V."/>
            <person name="Fowler G."/>
            <person name="Nazareth L."/>
            <person name="Reid J."/>
            <person name="Worley K."/>
            <person name="Petrosino J."/>
            <person name="Highlander S."/>
            <person name="Gibbs R."/>
        </authorList>
    </citation>
    <scope>NUCLEOTIDE SEQUENCE [LARGE SCALE GENOMIC DNA]</scope>
    <source>
        <strain evidence="7 8">DSM 11664</strain>
    </source>
</reference>
<dbReference type="GO" id="GO:0009234">
    <property type="term" value="P:menaquinone biosynthetic process"/>
    <property type="evidence" value="ECO:0007669"/>
    <property type="project" value="TreeGrafter"/>
</dbReference>
<dbReference type="PANTHER" id="PTHR13929">
    <property type="entry name" value="1,4-DIHYDROXY-2-NAPHTHOATE OCTAPRENYLTRANSFERASE"/>
    <property type="match status" value="1"/>
</dbReference>
<organism evidence="7 8">
    <name type="scientific">Lactobacillus amylolyticus DSM 11664</name>
    <dbReference type="NCBI Taxonomy" id="585524"/>
    <lineage>
        <taxon>Bacteria</taxon>
        <taxon>Bacillati</taxon>
        <taxon>Bacillota</taxon>
        <taxon>Bacilli</taxon>
        <taxon>Lactobacillales</taxon>
        <taxon>Lactobacillaceae</taxon>
        <taxon>Lactobacillus</taxon>
    </lineage>
</organism>
<evidence type="ECO:0000313" key="8">
    <source>
        <dbReference type="Proteomes" id="UP000004069"/>
    </source>
</evidence>
<evidence type="ECO:0000256" key="1">
    <source>
        <dbReference type="ARBA" id="ARBA00004141"/>
    </source>
</evidence>
<dbReference type="GO" id="GO:0016020">
    <property type="term" value="C:membrane"/>
    <property type="evidence" value="ECO:0007669"/>
    <property type="project" value="UniProtKB-SubCell"/>
</dbReference>
<keyword evidence="5 6" id="KW-0472">Membrane</keyword>
<dbReference type="CDD" id="cd13962">
    <property type="entry name" value="PT_UbiA_UBIAD1"/>
    <property type="match status" value="1"/>
</dbReference>
<proteinExistence type="predicted"/>
<comment type="caution">
    <text evidence="7">The sequence shown here is derived from an EMBL/GenBank/DDBJ whole genome shotgun (WGS) entry which is preliminary data.</text>
</comment>
<evidence type="ECO:0000256" key="2">
    <source>
        <dbReference type="ARBA" id="ARBA00022679"/>
    </source>
</evidence>
<evidence type="ECO:0000313" key="7">
    <source>
        <dbReference type="EMBL" id="EFG55461.1"/>
    </source>
</evidence>
<dbReference type="Pfam" id="PF01040">
    <property type="entry name" value="UbiA"/>
    <property type="match status" value="1"/>
</dbReference>